<dbReference type="Proteomes" id="UP000177596">
    <property type="component" value="Unassembled WGS sequence"/>
</dbReference>
<dbReference type="GO" id="GO:0016755">
    <property type="term" value="F:aminoacyltransferase activity"/>
    <property type="evidence" value="ECO:0007669"/>
    <property type="project" value="InterPro"/>
</dbReference>
<evidence type="ECO:0000313" key="7">
    <source>
        <dbReference type="EMBL" id="OGM87861.1"/>
    </source>
</evidence>
<comment type="caution">
    <text evidence="7">The sequence shown here is derived from an EMBL/GenBank/DDBJ whole genome shotgun (WGS) entry which is preliminary data.</text>
</comment>
<accession>A0A1F8DGX2</accession>
<evidence type="ECO:0000256" key="4">
    <source>
        <dbReference type="ARBA" id="ARBA00022984"/>
    </source>
</evidence>
<dbReference type="GO" id="GO:0071555">
    <property type="term" value="P:cell wall organization"/>
    <property type="evidence" value="ECO:0007669"/>
    <property type="project" value="UniProtKB-KW"/>
</dbReference>
<dbReference type="PROSITE" id="PS51191">
    <property type="entry name" value="FEMABX"/>
    <property type="match status" value="1"/>
</dbReference>
<evidence type="ECO:0000256" key="6">
    <source>
        <dbReference type="ARBA" id="ARBA00023316"/>
    </source>
</evidence>
<dbReference type="InterPro" id="IPR050644">
    <property type="entry name" value="PG_Glycine_Bridge_Synth"/>
</dbReference>
<gene>
    <name evidence="7" type="ORF">A2573_01495</name>
</gene>
<reference evidence="7 8" key="1">
    <citation type="journal article" date="2016" name="Nat. Commun.">
        <title>Thousands of microbial genomes shed light on interconnected biogeochemical processes in an aquifer system.</title>
        <authorList>
            <person name="Anantharaman K."/>
            <person name="Brown C.T."/>
            <person name="Hug L.A."/>
            <person name="Sharon I."/>
            <person name="Castelle C.J."/>
            <person name="Probst A.J."/>
            <person name="Thomas B.C."/>
            <person name="Singh A."/>
            <person name="Wilkins M.J."/>
            <person name="Karaoz U."/>
            <person name="Brodie E.L."/>
            <person name="Williams K.H."/>
            <person name="Hubbard S.S."/>
            <person name="Banfield J.F."/>
        </authorList>
    </citation>
    <scope>NUCLEOTIDE SEQUENCE [LARGE SCALE GENOMIC DNA]</scope>
</reference>
<evidence type="ECO:0000256" key="1">
    <source>
        <dbReference type="ARBA" id="ARBA00009943"/>
    </source>
</evidence>
<keyword evidence="6" id="KW-0961">Cell wall biogenesis/degradation</keyword>
<dbReference type="GO" id="GO:0009252">
    <property type="term" value="P:peptidoglycan biosynthetic process"/>
    <property type="evidence" value="ECO:0007669"/>
    <property type="project" value="UniProtKB-KW"/>
</dbReference>
<keyword evidence="4" id="KW-0573">Peptidoglycan synthesis</keyword>
<dbReference type="PANTHER" id="PTHR36174:SF1">
    <property type="entry name" value="LIPID II:GLYCINE GLYCYLTRANSFERASE"/>
    <property type="match status" value="1"/>
</dbReference>
<name>A0A1F8DGX2_9BACT</name>
<dbReference type="PANTHER" id="PTHR36174">
    <property type="entry name" value="LIPID II:GLYCINE GLYCYLTRANSFERASE"/>
    <property type="match status" value="1"/>
</dbReference>
<dbReference type="InterPro" id="IPR003447">
    <property type="entry name" value="FEMABX"/>
</dbReference>
<organism evidence="7 8">
    <name type="scientific">Candidatus Woesebacteria bacterium RIFOXYD1_FULL_43_18</name>
    <dbReference type="NCBI Taxonomy" id="1802551"/>
    <lineage>
        <taxon>Bacteria</taxon>
        <taxon>Candidatus Woeseibacteriota</taxon>
    </lineage>
</organism>
<keyword evidence="3" id="KW-0133">Cell shape</keyword>
<evidence type="ECO:0000256" key="5">
    <source>
        <dbReference type="ARBA" id="ARBA00023315"/>
    </source>
</evidence>
<sequence>MVDVRQSIHYANYLKRIGWTVERIGEINYFLRKFPLIGSVLKVQRPEEINRDVIDKISRKYRVFQVIIEPKTELDAKYLVSIGFKLSQKPYLPSRTLQIDLTQSQKEIFRHFKKDSRSILLKALSGGGRGADIRQCLAPDEIVKWREAWKNSVNFKRYVPPAVQLLNLRKSFPGNYSLFLTSHNISGRIIGGVLFTRSLHDFAYYWYGFTNKEGRASLSQYSLLYQGILWAKKHGVKVFDFEGVYDPRFPDKSWLGFSHFKRSFGGYEVEYPGCYTKFRLAL</sequence>
<dbReference type="AlphaFoldDB" id="A0A1F8DGX2"/>
<dbReference type="GO" id="GO:0008360">
    <property type="term" value="P:regulation of cell shape"/>
    <property type="evidence" value="ECO:0007669"/>
    <property type="project" value="UniProtKB-KW"/>
</dbReference>
<dbReference type="SUPFAM" id="SSF55729">
    <property type="entry name" value="Acyl-CoA N-acyltransferases (Nat)"/>
    <property type="match status" value="1"/>
</dbReference>
<dbReference type="EMBL" id="MGIL01000020">
    <property type="protein sequence ID" value="OGM87861.1"/>
    <property type="molecule type" value="Genomic_DNA"/>
</dbReference>
<comment type="similarity">
    <text evidence="1">Belongs to the FemABX family.</text>
</comment>
<evidence type="ECO:0000256" key="3">
    <source>
        <dbReference type="ARBA" id="ARBA00022960"/>
    </source>
</evidence>
<evidence type="ECO:0008006" key="9">
    <source>
        <dbReference type="Google" id="ProtNLM"/>
    </source>
</evidence>
<keyword evidence="5" id="KW-0012">Acyltransferase</keyword>
<dbReference type="Gene3D" id="3.40.630.30">
    <property type="match status" value="1"/>
</dbReference>
<keyword evidence="2" id="KW-0808">Transferase</keyword>
<protein>
    <recommendedName>
        <fullName evidence="9">BioF2-like acetyltransferase domain-containing protein</fullName>
    </recommendedName>
</protein>
<evidence type="ECO:0000313" key="8">
    <source>
        <dbReference type="Proteomes" id="UP000177596"/>
    </source>
</evidence>
<dbReference type="InterPro" id="IPR016181">
    <property type="entry name" value="Acyl_CoA_acyltransferase"/>
</dbReference>
<proteinExistence type="inferred from homology"/>
<evidence type="ECO:0000256" key="2">
    <source>
        <dbReference type="ARBA" id="ARBA00022679"/>
    </source>
</evidence>